<gene>
    <name evidence="3" type="ORF">D187_003786</name>
</gene>
<accession>S9QPS2</accession>
<organism evidence="3 4">
    <name type="scientific">Cystobacter fuscus (strain ATCC 25194 / DSM 2262 / NBRC 100088 / M29)</name>
    <dbReference type="NCBI Taxonomy" id="1242864"/>
    <lineage>
        <taxon>Bacteria</taxon>
        <taxon>Pseudomonadati</taxon>
        <taxon>Myxococcota</taxon>
        <taxon>Myxococcia</taxon>
        <taxon>Myxococcales</taxon>
        <taxon>Cystobacterineae</taxon>
        <taxon>Archangiaceae</taxon>
        <taxon>Cystobacter</taxon>
    </lineage>
</organism>
<evidence type="ECO:0000313" key="4">
    <source>
        <dbReference type="Proteomes" id="UP000011682"/>
    </source>
</evidence>
<dbReference type="EMBL" id="ANAH02000023">
    <property type="protein sequence ID" value="EPX58588.1"/>
    <property type="molecule type" value="Genomic_DNA"/>
</dbReference>
<dbReference type="AlphaFoldDB" id="S9QPS2"/>
<dbReference type="Gene3D" id="3.90.1530.10">
    <property type="entry name" value="Conserved hypothetical protein from pyrococcus furiosus pfu- 392566-001, ParB domain"/>
    <property type="match status" value="1"/>
</dbReference>
<feature type="domain" description="ParB-like N-terminal" evidence="2">
    <location>
        <begin position="100"/>
        <end position="186"/>
    </location>
</feature>
<proteinExistence type="predicted"/>
<dbReference type="eggNOG" id="COG1475">
    <property type="taxonomic scope" value="Bacteria"/>
</dbReference>
<dbReference type="SUPFAM" id="SSF110849">
    <property type="entry name" value="ParB/Sulfiredoxin"/>
    <property type="match status" value="1"/>
</dbReference>
<sequence>MDKPGNDSPRVMRKHAAGFPLEGHPMAAKSPRKKAVSASTTTRRPRRKKAEPASKGLTPAEVVSEAHAPETELVQGILADGGQVVGLYRDPLGAHTVVLAALPIDKVEPTPYQRDVSEPHVKRLASAMERLDRFLDPIIAIRKEGRYWTPNGNHRLQASKLLGGKAIMALVLPEEDVAYQILALNTEKAHNLKERSLEVIRMHRGLTGARAGRETDFAHLFEEPAFLTLGAAYEKRPRFSGGAYHPFVKRAEAFLPLPMPEALAVREARADRLLELDDTVAGVVDALKARGLQSPYLKNFVVARINFLRFKKEGPVEFEPTLTRMLSSARKFNLDKVNREDLGRMSGPLLGSEETE</sequence>
<name>S9QPS2_CYSF2</name>
<reference evidence="3" key="1">
    <citation type="submission" date="2013-05" db="EMBL/GenBank/DDBJ databases">
        <title>Genome assembly of Cystobacter fuscus DSM 2262.</title>
        <authorList>
            <person name="Sharma G."/>
            <person name="Khatri I."/>
            <person name="Kaur C."/>
            <person name="Mayilraj S."/>
            <person name="Subramanian S."/>
        </authorList>
    </citation>
    <scope>NUCLEOTIDE SEQUENCE [LARGE SCALE GENOMIC DNA]</scope>
    <source>
        <strain evidence="3">DSM 2262</strain>
    </source>
</reference>
<protein>
    <recommendedName>
        <fullName evidence="2">ParB-like N-terminal domain-containing protein</fullName>
    </recommendedName>
</protein>
<evidence type="ECO:0000259" key="2">
    <source>
        <dbReference type="SMART" id="SM00470"/>
    </source>
</evidence>
<keyword evidence="4" id="KW-1185">Reference proteome</keyword>
<dbReference type="Pfam" id="PF02195">
    <property type="entry name" value="ParB_N"/>
    <property type="match status" value="1"/>
</dbReference>
<dbReference type="InterPro" id="IPR036086">
    <property type="entry name" value="ParB/Sulfiredoxin_sf"/>
</dbReference>
<dbReference type="InterPro" id="IPR003115">
    <property type="entry name" value="ParB_N"/>
</dbReference>
<evidence type="ECO:0000313" key="3">
    <source>
        <dbReference type="EMBL" id="EPX58588.1"/>
    </source>
</evidence>
<feature type="region of interest" description="Disordered" evidence="1">
    <location>
        <begin position="1"/>
        <end position="63"/>
    </location>
</feature>
<dbReference type="SMART" id="SM00470">
    <property type="entry name" value="ParB"/>
    <property type="match status" value="1"/>
</dbReference>
<evidence type="ECO:0000256" key="1">
    <source>
        <dbReference type="SAM" id="MobiDB-lite"/>
    </source>
</evidence>
<dbReference type="Proteomes" id="UP000011682">
    <property type="component" value="Unassembled WGS sequence"/>
</dbReference>
<comment type="caution">
    <text evidence="3">The sequence shown here is derived from an EMBL/GenBank/DDBJ whole genome shotgun (WGS) entry which is preliminary data.</text>
</comment>